<dbReference type="PROSITE" id="PS51257">
    <property type="entry name" value="PROKAR_LIPOPROTEIN"/>
    <property type="match status" value="1"/>
</dbReference>
<dbReference type="Pfam" id="PF00497">
    <property type="entry name" value="SBP_bac_3"/>
    <property type="match status" value="1"/>
</dbReference>
<reference evidence="4" key="1">
    <citation type="submission" date="2014-08" db="EMBL/GenBank/DDBJ databases">
        <title>Comparative genomics of the Paenibacillus odorifer group.</title>
        <authorList>
            <person name="den Bakker H.C."/>
            <person name="Tsai Y.-C.Y.-C."/>
            <person name="Martin N."/>
            <person name="Korlach J."/>
            <person name="Wiedmann M."/>
        </authorList>
    </citation>
    <scope>NUCLEOTIDE SEQUENCE [LARGE SCALE GENOMIC DNA]</scope>
    <source>
        <strain evidence="4">DSM 13188</strain>
    </source>
</reference>
<feature type="chain" id="PRO_5039251732" evidence="2">
    <location>
        <begin position="20"/>
        <end position="284"/>
    </location>
</feature>
<dbReference type="OrthoDB" id="8613538at2"/>
<dbReference type="PANTHER" id="PTHR35936">
    <property type="entry name" value="MEMBRANE-BOUND LYTIC MUREIN TRANSGLYCOSYLASE F"/>
    <property type="match status" value="1"/>
</dbReference>
<evidence type="ECO:0000256" key="2">
    <source>
        <dbReference type="SAM" id="SignalP"/>
    </source>
</evidence>
<accession>A0A089MP82</accession>
<evidence type="ECO:0000256" key="1">
    <source>
        <dbReference type="ARBA" id="ARBA00022729"/>
    </source>
</evidence>
<gene>
    <name evidence="4" type="ORF">PBOR_16210</name>
</gene>
<keyword evidence="1 2" id="KW-0732">Signal</keyword>
<evidence type="ECO:0000313" key="4">
    <source>
        <dbReference type="EMBL" id="AIQ58309.1"/>
    </source>
</evidence>
<evidence type="ECO:0000313" key="5">
    <source>
        <dbReference type="Proteomes" id="UP000029518"/>
    </source>
</evidence>
<dbReference type="Proteomes" id="UP000029518">
    <property type="component" value="Chromosome"/>
</dbReference>
<sequence length="284" mass="30385">MKKLSLTIMLLLTMAVVAACGNNNNNNSAAGSNAAAEPTAAATDSAAPAEQNSLEAVKASGKLRIGTEGTYAPFTYHDADGKLTGFDVEIAEEVTKRLGVEAEFIETQWDGIFAGMDAKRFDTIFNEVSITDERKVKYDFSDPYIVSKAVLIVSEDNEDIKSFADLKGKKAGQSLTSNLGQIATDNGAEIVSTEGFNQAIDLLTSGRIDATVNDGLSFLDLKKQKPDIKIKQVDEIAEGSYSAAVFLKGNDELVQAVNEALAAMHDDGTYLKISEKYFGADVSK</sequence>
<dbReference type="KEGG" id="pbd:PBOR_16210"/>
<dbReference type="AlphaFoldDB" id="A0A089MP82"/>
<dbReference type="RefSeq" id="WP_042213111.1">
    <property type="nucleotide sequence ID" value="NZ_CP009285.1"/>
</dbReference>
<dbReference type="HOGENOM" id="CLU_019602_18_5_9"/>
<dbReference type="PANTHER" id="PTHR35936:SF34">
    <property type="entry name" value="ABC TRANSPORTER EXTRACELLULAR-BINDING PROTEIN YCKB-RELATED"/>
    <property type="match status" value="1"/>
</dbReference>
<feature type="signal peptide" evidence="2">
    <location>
        <begin position="1"/>
        <end position="19"/>
    </location>
</feature>
<dbReference type="SMART" id="SM00062">
    <property type="entry name" value="PBPb"/>
    <property type="match status" value="1"/>
</dbReference>
<keyword evidence="5" id="KW-1185">Reference proteome</keyword>
<dbReference type="InterPro" id="IPR001638">
    <property type="entry name" value="Solute-binding_3/MltF_N"/>
</dbReference>
<feature type="domain" description="Solute-binding protein family 3/N-terminal" evidence="3">
    <location>
        <begin position="62"/>
        <end position="281"/>
    </location>
</feature>
<name>A0A089MP82_PAEBO</name>
<protein>
    <submittedName>
        <fullName evidence="4">Amino acid ABC transporter substrate-binding protein</fullName>
    </submittedName>
</protein>
<organism evidence="4 5">
    <name type="scientific">Paenibacillus borealis</name>
    <dbReference type="NCBI Taxonomy" id="160799"/>
    <lineage>
        <taxon>Bacteria</taxon>
        <taxon>Bacillati</taxon>
        <taxon>Bacillota</taxon>
        <taxon>Bacilli</taxon>
        <taxon>Bacillales</taxon>
        <taxon>Paenibacillaceae</taxon>
        <taxon>Paenibacillus</taxon>
    </lineage>
</organism>
<evidence type="ECO:0000259" key="3">
    <source>
        <dbReference type="SMART" id="SM00062"/>
    </source>
</evidence>
<dbReference type="CDD" id="cd13711">
    <property type="entry name" value="PBP2_Ngo0372_TcyA"/>
    <property type="match status" value="1"/>
</dbReference>
<dbReference type="Gene3D" id="3.40.190.10">
    <property type="entry name" value="Periplasmic binding protein-like II"/>
    <property type="match status" value="2"/>
</dbReference>
<dbReference type="SUPFAM" id="SSF53850">
    <property type="entry name" value="Periplasmic binding protein-like II"/>
    <property type="match status" value="1"/>
</dbReference>
<dbReference type="EMBL" id="CP009285">
    <property type="protein sequence ID" value="AIQ58309.1"/>
    <property type="molecule type" value="Genomic_DNA"/>
</dbReference>
<proteinExistence type="predicted"/>